<keyword evidence="1" id="KW-1133">Transmembrane helix</keyword>
<accession>A0A4R6IUZ3</accession>
<dbReference type="RefSeq" id="WP_133474302.1">
    <property type="nucleotide sequence ID" value="NZ_SNWP01000011.1"/>
</dbReference>
<dbReference type="AlphaFoldDB" id="A0A4R6IUZ3"/>
<keyword evidence="1" id="KW-0472">Membrane</keyword>
<dbReference type="GO" id="GO:0016989">
    <property type="term" value="F:sigma factor antagonist activity"/>
    <property type="evidence" value="ECO:0007669"/>
    <property type="project" value="TreeGrafter"/>
</dbReference>
<dbReference type="PANTHER" id="PTHR37461:SF1">
    <property type="entry name" value="ANTI-SIGMA-K FACTOR RSKA"/>
    <property type="match status" value="1"/>
</dbReference>
<evidence type="ECO:0000256" key="1">
    <source>
        <dbReference type="SAM" id="Phobius"/>
    </source>
</evidence>
<keyword evidence="3" id="KW-1185">Reference proteome</keyword>
<feature type="transmembrane region" description="Helical" evidence="1">
    <location>
        <begin position="147"/>
        <end position="166"/>
    </location>
</feature>
<name>A0A4R6IUZ3_9BACT</name>
<gene>
    <name evidence="2" type="ORF">BC659_1759</name>
</gene>
<reference evidence="2 3" key="1">
    <citation type="submission" date="2019-03" db="EMBL/GenBank/DDBJ databases">
        <title>Genomic Encyclopedia of Archaeal and Bacterial Type Strains, Phase II (KMG-II): from individual species to whole genera.</title>
        <authorList>
            <person name="Goeker M."/>
        </authorList>
    </citation>
    <scope>NUCLEOTIDE SEQUENCE [LARGE SCALE GENOMIC DNA]</scope>
    <source>
        <strain evidence="2 3">DSM 28323</strain>
    </source>
</reference>
<evidence type="ECO:0000313" key="3">
    <source>
        <dbReference type="Proteomes" id="UP000295741"/>
    </source>
</evidence>
<evidence type="ECO:0000313" key="2">
    <source>
        <dbReference type="EMBL" id="TDO26453.1"/>
    </source>
</evidence>
<organism evidence="2 3">
    <name type="scientific">Sediminibacterium goheungense</name>
    <dbReference type="NCBI Taxonomy" id="1086393"/>
    <lineage>
        <taxon>Bacteria</taxon>
        <taxon>Pseudomonadati</taxon>
        <taxon>Bacteroidota</taxon>
        <taxon>Chitinophagia</taxon>
        <taxon>Chitinophagales</taxon>
        <taxon>Chitinophagaceae</taxon>
        <taxon>Sediminibacterium</taxon>
    </lineage>
</organism>
<dbReference type="PANTHER" id="PTHR37461">
    <property type="entry name" value="ANTI-SIGMA-K FACTOR RSKA"/>
    <property type="match status" value="1"/>
</dbReference>
<dbReference type="Proteomes" id="UP000295741">
    <property type="component" value="Unassembled WGS sequence"/>
</dbReference>
<comment type="caution">
    <text evidence="2">The sequence shown here is derived from an EMBL/GenBank/DDBJ whole genome shotgun (WGS) entry which is preliminary data.</text>
</comment>
<dbReference type="InterPro" id="IPR051474">
    <property type="entry name" value="Anti-sigma-K/W_factor"/>
</dbReference>
<sequence>MININRHNYEEFFLLYTDQELSPADRMAVEQFVQENPDLADELYALQQTTLPIEDLSPIDKSTLYRTAGEEIGLHNHTEQFLLYVDNELSSAERENVETFVLQHPSLQETFMQLKQTVLPQEQIFFPDKSSLYRSESEKKPVVYMRWMRMVAAAAVIGFGFFFWTISQRTATVNGTNQELAVITDSKTNNRNTTDNPALMAEPVTTDKENNTGSMHTGVAAEQHTIQTLQQSVAINIPVVNTGEESKTVPELVIERQNTITTEESVKNTMGAKAFTGISANAAINQNDLIKTTVTPDADESTGKDAMVQQVVYKELDTETDSDNKSLFIGSVEINKDKLRGFFRKAGSLFRSRKAEETNTSSTVPTRSLK</sequence>
<proteinExistence type="predicted"/>
<dbReference type="EMBL" id="SNWP01000011">
    <property type="protein sequence ID" value="TDO26453.1"/>
    <property type="molecule type" value="Genomic_DNA"/>
</dbReference>
<keyword evidence="1" id="KW-0812">Transmembrane</keyword>
<dbReference type="GO" id="GO:0006417">
    <property type="term" value="P:regulation of translation"/>
    <property type="evidence" value="ECO:0007669"/>
    <property type="project" value="TreeGrafter"/>
</dbReference>
<dbReference type="OrthoDB" id="663559at2"/>
<protein>
    <submittedName>
        <fullName evidence="2">Uncharacterized protein</fullName>
    </submittedName>
</protein>